<keyword evidence="8" id="KW-1185">Reference proteome</keyword>
<feature type="transmembrane region" description="Helical" evidence="5">
    <location>
        <begin position="298"/>
        <end position="320"/>
    </location>
</feature>
<protein>
    <recommendedName>
        <fullName evidence="6">STAS domain-containing protein</fullName>
    </recommendedName>
</protein>
<dbReference type="InterPro" id="IPR011547">
    <property type="entry name" value="SLC26A/SulP_dom"/>
</dbReference>
<feature type="transmembrane region" description="Helical" evidence="5">
    <location>
        <begin position="817"/>
        <end position="835"/>
    </location>
</feature>
<feature type="transmembrane region" description="Helical" evidence="5">
    <location>
        <begin position="948"/>
        <end position="966"/>
    </location>
</feature>
<keyword evidence="4 5" id="KW-0472">Membrane</keyword>
<feature type="transmembrane region" description="Helical" evidence="5">
    <location>
        <begin position="372"/>
        <end position="392"/>
    </location>
</feature>
<evidence type="ECO:0000256" key="1">
    <source>
        <dbReference type="ARBA" id="ARBA00004141"/>
    </source>
</evidence>
<organism evidence="7 8">
    <name type="scientific">Anopheles epiroticus</name>
    <dbReference type="NCBI Taxonomy" id="199890"/>
    <lineage>
        <taxon>Eukaryota</taxon>
        <taxon>Metazoa</taxon>
        <taxon>Ecdysozoa</taxon>
        <taxon>Arthropoda</taxon>
        <taxon>Hexapoda</taxon>
        <taxon>Insecta</taxon>
        <taxon>Pterygota</taxon>
        <taxon>Neoptera</taxon>
        <taxon>Endopterygota</taxon>
        <taxon>Diptera</taxon>
        <taxon>Nematocera</taxon>
        <taxon>Culicoidea</taxon>
        <taxon>Culicidae</taxon>
        <taxon>Anophelinae</taxon>
        <taxon>Anopheles</taxon>
    </lineage>
</organism>
<evidence type="ECO:0000256" key="2">
    <source>
        <dbReference type="ARBA" id="ARBA00022692"/>
    </source>
</evidence>
<dbReference type="STRING" id="199890.A0A182PSS1"/>
<reference evidence="7" key="2">
    <citation type="submission" date="2020-05" db="UniProtKB">
        <authorList>
            <consortium name="EnsemblMetazoa"/>
        </authorList>
    </citation>
    <scope>IDENTIFICATION</scope>
    <source>
        <strain evidence="7">Epiroticus2</strain>
    </source>
</reference>
<dbReference type="EnsemblMetazoa" id="AEPI010007-RA">
    <property type="protein sequence ID" value="AEPI010007-PA"/>
    <property type="gene ID" value="AEPI010007"/>
</dbReference>
<feature type="transmembrane region" description="Helical" evidence="5">
    <location>
        <begin position="876"/>
        <end position="901"/>
    </location>
</feature>
<name>A0A182PSS1_9DIPT</name>
<dbReference type="Gene3D" id="3.30.750.24">
    <property type="entry name" value="STAS domain"/>
    <property type="match status" value="2"/>
</dbReference>
<evidence type="ECO:0000256" key="5">
    <source>
        <dbReference type="SAM" id="Phobius"/>
    </source>
</evidence>
<keyword evidence="3 5" id="KW-1133">Transmembrane helix</keyword>
<dbReference type="AlphaFoldDB" id="A0A182PSS1"/>
<dbReference type="Pfam" id="PF00916">
    <property type="entry name" value="Sulfate_transp"/>
    <property type="match status" value="2"/>
</dbReference>
<dbReference type="CDD" id="cd07042">
    <property type="entry name" value="STAS_SulP_like_sulfate_transporter"/>
    <property type="match status" value="1"/>
</dbReference>
<dbReference type="Proteomes" id="UP000075885">
    <property type="component" value="Unassembled WGS sequence"/>
</dbReference>
<evidence type="ECO:0000259" key="6">
    <source>
        <dbReference type="PROSITE" id="PS50801"/>
    </source>
</evidence>
<feature type="domain" description="STAS" evidence="6">
    <location>
        <begin position="1058"/>
        <end position="1124"/>
    </location>
</feature>
<evidence type="ECO:0000256" key="3">
    <source>
        <dbReference type="ARBA" id="ARBA00022989"/>
    </source>
</evidence>
<feature type="transmembrane region" description="Helical" evidence="5">
    <location>
        <begin position="205"/>
        <end position="224"/>
    </location>
</feature>
<dbReference type="SUPFAM" id="SSF52091">
    <property type="entry name" value="SpoIIaa-like"/>
    <property type="match status" value="2"/>
</dbReference>
<feature type="transmembrane region" description="Helical" evidence="5">
    <location>
        <begin position="664"/>
        <end position="691"/>
    </location>
</feature>
<sequence length="1173" mass="127485">MDDNAELEDDCREKFPSVGPLLASKLEGFCNRKFLLKRLPILRWLPTYEANFLVEDIVAGLSVGLTVIPQGIAFAVMANLEPQYGLYSAFMGCFVYCVFGSCKDLTIGPTAIMALMVQVYVGSLGADFAVLLTFLTGCIILMLGLLNLGFLVQFISMPVTAGFTSAAAITIASGQVKSLLGLPGRSNEFVDSWINVYEHIEQTKIWDALLGFATIGVLLVLRSLRGKWSSIGKYLALSRNAVVVIGGAALAYYFSTKDCKPFSLTGTVTPGLPPLKLPPFTTELNNQTLVFSEMTSKLGSSIIALPLIAILETIAIVKAFSKGKSIDATQELVALGMCNIFGSLVSSMPITASFTRTAVNNNSGVRTPLGGIVTGILVLLSLGLLTDTFYFIPKSVLAGVMIAAMFFMIEFHAAVEIWRTKKVDIIPFIVTLVSCLLLGLEYGMLIGIALNICFVLYMTSRPSIDQAFVRTSSGIEAMVVKPDQSLIYSSIEYLKHEIVKRTDKTQVATVIIDGSNVSYVDSTAAKIFSSIIEELALRGRTVLLWNWNRSVRCTLIRLNKEQFYSLFKNGGLEQLDKEICSENEDISESFPQPSQLISTCCRGICTRKQLLKRFPILQWLPTYKAEYLIDDIVAGLSVALTVIPQGIAYAAVANLDPQYGLYSAFMGCFIYCIIGSCKDVTIGPTAILSLMVNAHVGNSGPEFAILSAFITGCVILMLGILNLGFLVQFISFPVTVGFTSAAAITIASGQMKSLLGISGQSNEFLDSWINVFEHIQDIRLWDSVLGLATIIGLVLLMQMKNLKGNKFWRLFGKYATLSRNAIAVISGTLLAYGLSAVGNSQPFLLIGNVTPGLPPIHLPPFSTTIDEQSYSFSDMIATLGTSIITLPLIAILESVAIAKAFSKGKAVDATQEMIALGVSNIAGSFVSSMPVTGSFTRSAVNSNSGVRTPLGGVTTGIVVLLALGLLTESFYYIPKASLAGVIIAAMLFMIEFQAAAEIWRTKRVDIIPMMCTLVACLLLGLEYGMIVGIGTNVCIALYQISRPTIESVLLTIDGNKALILQPDQSLVYSSAEYLKHQVLKKASMHECLFIVLDGTHISSVDTTVAKVLGSMTQDLTDSNRKIVYWKWSHTAKCALLRMKKDLFQNVFRQEENIDLIIKEFICLKQQSLTREEV</sequence>
<feature type="transmembrane region" description="Helical" evidence="5">
    <location>
        <begin position="84"/>
        <end position="101"/>
    </location>
</feature>
<feature type="transmembrane region" description="Helical" evidence="5">
    <location>
        <begin position="1006"/>
        <end position="1038"/>
    </location>
</feature>
<dbReference type="InterPro" id="IPR002645">
    <property type="entry name" value="STAS_dom"/>
</dbReference>
<dbReference type="PROSITE" id="PS50801">
    <property type="entry name" value="STAS"/>
    <property type="match status" value="2"/>
</dbReference>
<accession>A0A182PSS1</accession>
<feature type="transmembrane region" description="Helical" evidence="5">
    <location>
        <begin position="778"/>
        <end position="796"/>
    </location>
</feature>
<proteinExistence type="predicted"/>
<dbReference type="VEuPathDB" id="VectorBase:AEPI010007"/>
<reference evidence="8" key="1">
    <citation type="submission" date="2013-03" db="EMBL/GenBank/DDBJ databases">
        <title>The Genome Sequence of Anopheles epiroticus epiroticus2.</title>
        <authorList>
            <consortium name="The Broad Institute Genomics Platform"/>
            <person name="Neafsey D.E."/>
            <person name="Howell P."/>
            <person name="Walker B."/>
            <person name="Young S.K."/>
            <person name="Zeng Q."/>
            <person name="Gargeya S."/>
            <person name="Fitzgerald M."/>
            <person name="Haas B."/>
            <person name="Abouelleil A."/>
            <person name="Allen A.W."/>
            <person name="Alvarado L."/>
            <person name="Arachchi H.M."/>
            <person name="Berlin A.M."/>
            <person name="Chapman S.B."/>
            <person name="Gainer-Dewar J."/>
            <person name="Goldberg J."/>
            <person name="Griggs A."/>
            <person name="Gujja S."/>
            <person name="Hansen M."/>
            <person name="Howarth C."/>
            <person name="Imamovic A."/>
            <person name="Ireland A."/>
            <person name="Larimer J."/>
            <person name="McCowan C."/>
            <person name="Murphy C."/>
            <person name="Pearson M."/>
            <person name="Poon T.W."/>
            <person name="Priest M."/>
            <person name="Roberts A."/>
            <person name="Saif S."/>
            <person name="Shea T."/>
            <person name="Sisk P."/>
            <person name="Sykes S."/>
            <person name="Wortman J."/>
            <person name="Nusbaum C."/>
            <person name="Birren B."/>
        </authorList>
    </citation>
    <scope>NUCLEOTIDE SEQUENCE [LARGE SCALE GENOMIC DNA]</scope>
    <source>
        <strain evidence="8">Epiroticus2</strain>
    </source>
</reference>
<feature type="transmembrane region" description="Helical" evidence="5">
    <location>
        <begin position="913"/>
        <end position="936"/>
    </location>
</feature>
<dbReference type="GO" id="GO:0016020">
    <property type="term" value="C:membrane"/>
    <property type="evidence" value="ECO:0007669"/>
    <property type="project" value="UniProtKB-SubCell"/>
</dbReference>
<evidence type="ECO:0000313" key="8">
    <source>
        <dbReference type="Proteomes" id="UP000075885"/>
    </source>
</evidence>
<feature type="transmembrane region" description="Helical" evidence="5">
    <location>
        <begin position="121"/>
        <end position="143"/>
    </location>
</feature>
<keyword evidence="2 5" id="KW-0812">Transmembrane</keyword>
<comment type="subcellular location">
    <subcellularLocation>
        <location evidence="1">Membrane</location>
        <topology evidence="1">Multi-pass membrane protein</topology>
    </subcellularLocation>
</comment>
<feature type="transmembrane region" description="Helical" evidence="5">
    <location>
        <begin position="978"/>
        <end position="1000"/>
    </location>
</feature>
<dbReference type="PANTHER" id="PTHR11814">
    <property type="entry name" value="SULFATE TRANSPORTER"/>
    <property type="match status" value="1"/>
</dbReference>
<feature type="transmembrane region" description="Helical" evidence="5">
    <location>
        <begin position="57"/>
        <end position="77"/>
    </location>
</feature>
<evidence type="ECO:0000313" key="7">
    <source>
        <dbReference type="EnsemblMetazoa" id="AEPI010007-PA"/>
    </source>
</evidence>
<feature type="transmembrane region" description="Helical" evidence="5">
    <location>
        <begin position="425"/>
        <end position="458"/>
    </location>
</feature>
<evidence type="ECO:0000256" key="4">
    <source>
        <dbReference type="ARBA" id="ARBA00023136"/>
    </source>
</evidence>
<feature type="transmembrane region" description="Helical" evidence="5">
    <location>
        <begin position="236"/>
        <end position="254"/>
    </location>
</feature>
<dbReference type="InterPro" id="IPR001902">
    <property type="entry name" value="SLC26A/SulP_fam"/>
</dbReference>
<feature type="transmembrane region" description="Helical" evidence="5">
    <location>
        <begin position="703"/>
        <end position="730"/>
    </location>
</feature>
<feature type="transmembrane region" description="Helical" evidence="5">
    <location>
        <begin position="399"/>
        <end position="419"/>
    </location>
</feature>
<dbReference type="InterPro" id="IPR036513">
    <property type="entry name" value="STAS_dom_sf"/>
</dbReference>
<dbReference type="Pfam" id="PF01740">
    <property type="entry name" value="STAS"/>
    <property type="match status" value="2"/>
</dbReference>
<feature type="transmembrane region" description="Helical" evidence="5">
    <location>
        <begin position="332"/>
        <end position="352"/>
    </location>
</feature>
<feature type="domain" description="STAS" evidence="6">
    <location>
        <begin position="478"/>
        <end position="555"/>
    </location>
</feature>
<feature type="transmembrane region" description="Helical" evidence="5">
    <location>
        <begin position="150"/>
        <end position="172"/>
    </location>
</feature>
<dbReference type="GO" id="GO:0055085">
    <property type="term" value="P:transmembrane transport"/>
    <property type="evidence" value="ECO:0007669"/>
    <property type="project" value="InterPro"/>
</dbReference>